<organism evidence="10 11">
    <name type="scientific">Varanus komodoensis</name>
    <name type="common">Komodo dragon</name>
    <dbReference type="NCBI Taxonomy" id="61221"/>
    <lineage>
        <taxon>Eukaryota</taxon>
        <taxon>Metazoa</taxon>
        <taxon>Chordata</taxon>
        <taxon>Craniata</taxon>
        <taxon>Vertebrata</taxon>
        <taxon>Euteleostomi</taxon>
        <taxon>Lepidosauria</taxon>
        <taxon>Squamata</taxon>
        <taxon>Bifurcata</taxon>
        <taxon>Unidentata</taxon>
        <taxon>Episquamata</taxon>
        <taxon>Toxicofera</taxon>
        <taxon>Anguimorpha</taxon>
        <taxon>Paleoanguimorpha</taxon>
        <taxon>Varanoidea</taxon>
        <taxon>Varanidae</taxon>
        <taxon>Varanus</taxon>
    </lineage>
</organism>
<dbReference type="SMART" id="SM00406">
    <property type="entry name" value="IGv"/>
    <property type="match status" value="5"/>
</dbReference>
<evidence type="ECO:0000313" key="11">
    <source>
        <dbReference type="Proteomes" id="UP000694545"/>
    </source>
</evidence>
<evidence type="ECO:0000256" key="5">
    <source>
        <dbReference type="ARBA" id="ARBA00022989"/>
    </source>
</evidence>
<reference evidence="10" key="2">
    <citation type="submission" date="2025-09" db="UniProtKB">
        <authorList>
            <consortium name="Ensembl"/>
        </authorList>
    </citation>
    <scope>IDENTIFICATION</scope>
</reference>
<dbReference type="Gene3D" id="2.60.40.10">
    <property type="entry name" value="Immunoglobulins"/>
    <property type="match status" value="7"/>
</dbReference>
<dbReference type="AlphaFoldDB" id="A0A8D2L6U4"/>
<dbReference type="InterPro" id="IPR013106">
    <property type="entry name" value="Ig_V-set"/>
</dbReference>
<evidence type="ECO:0000256" key="2">
    <source>
        <dbReference type="ARBA" id="ARBA00022692"/>
    </source>
</evidence>
<keyword evidence="7" id="KW-1015">Disulfide bond</keyword>
<keyword evidence="11" id="KW-1185">Reference proteome</keyword>
<evidence type="ECO:0000256" key="1">
    <source>
        <dbReference type="ARBA" id="ARBA00004479"/>
    </source>
</evidence>
<dbReference type="SMART" id="SM00409">
    <property type="entry name" value="IG"/>
    <property type="match status" value="7"/>
</dbReference>
<evidence type="ECO:0000256" key="6">
    <source>
        <dbReference type="ARBA" id="ARBA00023136"/>
    </source>
</evidence>
<dbReference type="InterPro" id="IPR036179">
    <property type="entry name" value="Ig-like_dom_sf"/>
</dbReference>
<accession>A0A8D2L6U4</accession>
<keyword evidence="5" id="KW-1133">Transmembrane helix</keyword>
<keyword evidence="3" id="KW-0732">Signal</keyword>
<evidence type="ECO:0000256" key="3">
    <source>
        <dbReference type="ARBA" id="ARBA00022729"/>
    </source>
</evidence>
<evidence type="ECO:0000313" key="10">
    <source>
        <dbReference type="Ensembl" id="ENSVKKP00000017711.1"/>
    </source>
</evidence>
<keyword evidence="4" id="KW-0677">Repeat</keyword>
<proteinExistence type="predicted"/>
<dbReference type="OMA" id="SKWVNQA"/>
<feature type="domain" description="Ig-like" evidence="9">
    <location>
        <begin position="129"/>
        <end position="236"/>
    </location>
</feature>
<evidence type="ECO:0000256" key="7">
    <source>
        <dbReference type="ARBA" id="ARBA00023157"/>
    </source>
</evidence>
<dbReference type="PROSITE" id="PS50835">
    <property type="entry name" value="IG_LIKE"/>
    <property type="match status" value="6"/>
</dbReference>
<sequence length="983" mass="110342">SGGLKMVSIQKGRLYRARGYHITIWCNVTGYQEPQEQNFQWSIYLPSAPQRELHIISTNDVDFTYAAYSQRVERREIYIERLQGDSVLLHITDLKDKDAGMYECHTPNTHPDDEYLGTYSAKMNLSVIPDMLSATMKSQAILRNQGEAVQLVCEVSTGTAQHTHLSVAWYLLQEGGGGQPQKIISLSREFVLLPGSSFAQRFSSGDIRLDKIGGNAYKLSITKLQSSDQGEVYCEAVEWIQDPDETWKDIARKQTDKTSLTIRSMDKNVYVNISVAESSLLEGEALQINCSIQAQNAQRRQFQMVWHQHGRVVASADQYGALSFQSNSEARFSAGNLLVMKQSNDKYILRIRQVELKDEGTYHCKVSEMEETPTGSFTITEQRLSLGIDVNVKPRESRLQLFAWVNKEQITEGETLTFHCNGSVTENSLSVNWWHIQKDGDPQMLIASMNEEGKIKIGTSYMERSARGEIRLEKTDSSVFTLMIYNTYATNDTGLYHCEVTEWWKGKSWRHIREISTKVVPLGKLILSLFPAALITRVPNVKLHEDFELFCLVSAIDKKVPWSITWQFQSSSTLGGYQQVVTVTAGGTILWGSAHLHFQKKTRIAKHSSASQLLIHRATGQDAGLYKCEVEIWRNTGQAGDPAMAAAAVVSSNPVEIMLTKPESKLRIHMEEKSLEISGSEDTAIDCKIMSLTKANSQLGVSWYFLPLSSMDASPLLIIRSNYSNILGYGGAFSSPHQKSRFHSKRVSSHLYQLLILSVDYDVQGKYYCAVEEWIMSMDGSWHKLGKVESGKTTVFWKLKPDGSISSLCLNITATEKEDVTLKCTLRSPIGSTSYFSIIWFKVSGRSKNETLVKIQSNGITEYGNGTLARRVRPHCPSAGDFRLTLQNVERVDAGLFYCQVDKWQAANCSTAQVQHASSRSEGSHLTVLPSGNLHLTPVCLSLSFALVQSGHFMFKVLLLALLRSIVWRKSLFLAQNIMGCRK</sequence>
<evidence type="ECO:0000256" key="4">
    <source>
        <dbReference type="ARBA" id="ARBA00022737"/>
    </source>
</evidence>
<name>A0A8D2L6U4_VARKO</name>
<dbReference type="SUPFAM" id="SSF48726">
    <property type="entry name" value="Immunoglobulin"/>
    <property type="match status" value="7"/>
</dbReference>
<dbReference type="InterPro" id="IPR013783">
    <property type="entry name" value="Ig-like_fold"/>
</dbReference>
<dbReference type="PANTHER" id="PTHR12207">
    <property type="entry name" value="V-SET AND TRANSMEMBRANE DOMAIN-CONTAINING PROTEIN"/>
    <property type="match status" value="1"/>
</dbReference>
<dbReference type="FunFam" id="2.60.40.10:FF:000191">
    <property type="entry name" value="Immunoglobulin superfamily member 3"/>
    <property type="match status" value="1"/>
</dbReference>
<dbReference type="Proteomes" id="UP000694545">
    <property type="component" value="Unplaced"/>
</dbReference>
<evidence type="ECO:0000259" key="9">
    <source>
        <dbReference type="PROSITE" id="PS50835"/>
    </source>
</evidence>
<keyword evidence="2" id="KW-0812">Transmembrane</keyword>
<protein>
    <submittedName>
        <fullName evidence="10">CD101 molecule</fullName>
    </submittedName>
</protein>
<dbReference type="InterPro" id="IPR007110">
    <property type="entry name" value="Ig-like_dom"/>
</dbReference>
<dbReference type="Ensembl" id="ENSVKKT00000018150.1">
    <property type="protein sequence ID" value="ENSVKKP00000017711.1"/>
    <property type="gene ID" value="ENSVKKG00000012098.1"/>
</dbReference>
<dbReference type="Pfam" id="PF07686">
    <property type="entry name" value="V-set"/>
    <property type="match status" value="3"/>
</dbReference>
<reference evidence="10" key="1">
    <citation type="submission" date="2025-08" db="UniProtKB">
        <authorList>
            <consortium name="Ensembl"/>
        </authorList>
    </citation>
    <scope>IDENTIFICATION</scope>
</reference>
<comment type="subcellular location">
    <subcellularLocation>
        <location evidence="1">Membrane</location>
        <topology evidence="1">Single-pass type I membrane protein</topology>
    </subcellularLocation>
</comment>
<dbReference type="FunFam" id="2.60.40.10:FF:000491">
    <property type="entry name" value="Immunoglobulin superfamily, member 3"/>
    <property type="match status" value="1"/>
</dbReference>
<feature type="domain" description="Ig-like" evidence="9">
    <location>
        <begin position="1"/>
        <end position="126"/>
    </location>
</feature>
<feature type="domain" description="Ig-like" evidence="9">
    <location>
        <begin position="267"/>
        <end position="380"/>
    </location>
</feature>
<dbReference type="CDD" id="cd00099">
    <property type="entry name" value="IgV"/>
    <property type="match status" value="1"/>
</dbReference>
<evidence type="ECO:0000256" key="8">
    <source>
        <dbReference type="ARBA" id="ARBA00023319"/>
    </source>
</evidence>
<dbReference type="PANTHER" id="PTHR12207:SF32">
    <property type="entry name" value="IG-LIKE DOMAIN-CONTAINING PROTEIN"/>
    <property type="match status" value="1"/>
</dbReference>
<feature type="domain" description="Ig-like" evidence="9">
    <location>
        <begin position="394"/>
        <end position="516"/>
    </location>
</feature>
<keyword evidence="8" id="KW-0393">Immunoglobulin domain</keyword>
<dbReference type="InterPro" id="IPR003599">
    <property type="entry name" value="Ig_sub"/>
</dbReference>
<keyword evidence="6" id="KW-0472">Membrane</keyword>
<feature type="domain" description="Ig-like" evidence="9">
    <location>
        <begin position="801"/>
        <end position="915"/>
    </location>
</feature>
<dbReference type="InterPro" id="IPR051102">
    <property type="entry name" value="IgSF_V-set/TM_domain"/>
</dbReference>
<dbReference type="GO" id="GO:0016020">
    <property type="term" value="C:membrane"/>
    <property type="evidence" value="ECO:0007669"/>
    <property type="project" value="UniProtKB-SubCell"/>
</dbReference>
<feature type="domain" description="Ig-like" evidence="9">
    <location>
        <begin position="531"/>
        <end position="651"/>
    </location>
</feature>